<accession>A0A6J4HRG9</accession>
<keyword evidence="1" id="KW-0812">Transmembrane</keyword>
<feature type="transmembrane region" description="Helical" evidence="1">
    <location>
        <begin position="30"/>
        <end position="51"/>
    </location>
</feature>
<name>A0A6J4HRG9_9ACTN</name>
<keyword evidence="1" id="KW-0472">Membrane</keyword>
<protein>
    <submittedName>
        <fullName evidence="2">Uncharacterized protein</fullName>
    </submittedName>
</protein>
<organism evidence="2">
    <name type="scientific">uncultured Acidimicrobiales bacterium</name>
    <dbReference type="NCBI Taxonomy" id="310071"/>
    <lineage>
        <taxon>Bacteria</taxon>
        <taxon>Bacillati</taxon>
        <taxon>Actinomycetota</taxon>
        <taxon>Acidimicrobiia</taxon>
        <taxon>Acidimicrobiales</taxon>
        <taxon>environmental samples</taxon>
    </lineage>
</organism>
<dbReference type="EMBL" id="CADCSY010000052">
    <property type="protein sequence ID" value="CAA9231371.1"/>
    <property type="molecule type" value="Genomic_DNA"/>
</dbReference>
<evidence type="ECO:0000256" key="1">
    <source>
        <dbReference type="SAM" id="Phobius"/>
    </source>
</evidence>
<proteinExistence type="predicted"/>
<dbReference type="AlphaFoldDB" id="A0A6J4HRG9"/>
<gene>
    <name evidence="2" type="ORF">AVDCRST_MAG20-1211</name>
</gene>
<keyword evidence="1" id="KW-1133">Transmembrane helix</keyword>
<evidence type="ECO:0000313" key="2">
    <source>
        <dbReference type="EMBL" id="CAA9231371.1"/>
    </source>
</evidence>
<reference evidence="2" key="1">
    <citation type="submission" date="2020-02" db="EMBL/GenBank/DDBJ databases">
        <authorList>
            <person name="Meier V. D."/>
        </authorList>
    </citation>
    <scope>NUCLEOTIDE SEQUENCE</scope>
    <source>
        <strain evidence="2">AVDCRST_MAG20</strain>
    </source>
</reference>
<sequence length="71" mass="7634">MDSALQLWITFGRLRAGLVDRYRDEVGEGVISTAIAVLIMALIGAAMWVAFSGVFDSASQRTTDNVNQIGS</sequence>